<sequence length="78" mass="8285">MFSPCTQRDGSPHDRGATTRKTNKKTARTPTPSMTIAGPADANGSPKADKGTAANPDVNSITPPPYDTRVVVIYSRLE</sequence>
<comment type="caution">
    <text evidence="2">The sequence shown here is derived from an EMBL/GenBank/DDBJ whole genome shotgun (WGS) entry which is preliminary data.</text>
</comment>
<proteinExistence type="predicted"/>
<name>A0A4C1TJ79_EUMVA</name>
<dbReference type="AlphaFoldDB" id="A0A4C1TJ79"/>
<accession>A0A4C1TJ79</accession>
<evidence type="ECO:0000256" key="1">
    <source>
        <dbReference type="SAM" id="MobiDB-lite"/>
    </source>
</evidence>
<organism evidence="2 3">
    <name type="scientific">Eumeta variegata</name>
    <name type="common">Bagworm moth</name>
    <name type="synonym">Eumeta japonica</name>
    <dbReference type="NCBI Taxonomy" id="151549"/>
    <lineage>
        <taxon>Eukaryota</taxon>
        <taxon>Metazoa</taxon>
        <taxon>Ecdysozoa</taxon>
        <taxon>Arthropoda</taxon>
        <taxon>Hexapoda</taxon>
        <taxon>Insecta</taxon>
        <taxon>Pterygota</taxon>
        <taxon>Neoptera</taxon>
        <taxon>Endopterygota</taxon>
        <taxon>Lepidoptera</taxon>
        <taxon>Glossata</taxon>
        <taxon>Ditrysia</taxon>
        <taxon>Tineoidea</taxon>
        <taxon>Psychidae</taxon>
        <taxon>Oiketicinae</taxon>
        <taxon>Eumeta</taxon>
    </lineage>
</organism>
<gene>
    <name evidence="2" type="ORF">EVAR_7677_1</name>
</gene>
<evidence type="ECO:0000313" key="2">
    <source>
        <dbReference type="EMBL" id="GBP14256.1"/>
    </source>
</evidence>
<keyword evidence="3" id="KW-1185">Reference proteome</keyword>
<evidence type="ECO:0000313" key="3">
    <source>
        <dbReference type="Proteomes" id="UP000299102"/>
    </source>
</evidence>
<dbReference type="Proteomes" id="UP000299102">
    <property type="component" value="Unassembled WGS sequence"/>
</dbReference>
<protein>
    <submittedName>
        <fullName evidence="2">Uncharacterized protein</fullName>
    </submittedName>
</protein>
<dbReference type="EMBL" id="BGZK01000062">
    <property type="protein sequence ID" value="GBP14256.1"/>
    <property type="molecule type" value="Genomic_DNA"/>
</dbReference>
<feature type="region of interest" description="Disordered" evidence="1">
    <location>
        <begin position="1"/>
        <end position="67"/>
    </location>
</feature>
<reference evidence="2 3" key="1">
    <citation type="journal article" date="2019" name="Commun. Biol.">
        <title>The bagworm genome reveals a unique fibroin gene that provides high tensile strength.</title>
        <authorList>
            <person name="Kono N."/>
            <person name="Nakamura H."/>
            <person name="Ohtoshi R."/>
            <person name="Tomita M."/>
            <person name="Numata K."/>
            <person name="Arakawa K."/>
        </authorList>
    </citation>
    <scope>NUCLEOTIDE SEQUENCE [LARGE SCALE GENOMIC DNA]</scope>
</reference>